<protein>
    <submittedName>
        <fullName evidence="3">Glycosyltransferase, MGT family</fullName>
    </submittedName>
</protein>
<sequence>MRILFTFVGGSGHFRPLVPLARAAAAAEHTVAFACPGRMVPAVEKAGFPALATSPPGGAPPDRLPLSAPDPQREERDLREHFARTGGRENTPVLLKLAGQWRPDVVVRCEVDFGAALAAERLGLPCAVVLVLAAGGFLRPDVVAEPLHELRAEHGLPADPRLRMLAGDLVFAPFPPSFRDPRFPLPDGTFAFRQGDPRPPAGGEVVYFTLGTVFNTESGDLFSRVLAGLRKLSAPVVATTGEHIDPAEFGPEPEHVRIERFVPQESLLPRCAVVVSHGGSGSVLGALAHGVPSVLLPMGADQPHNARRSLDLGTARLLDPVTVTPEDVEAAVSAVLADERYRQAADRLREETNTLPGADAAVPLLEKLT</sequence>
<dbReference type="CDD" id="cd03784">
    <property type="entry name" value="GT1_Gtf-like"/>
    <property type="match status" value="1"/>
</dbReference>
<evidence type="ECO:0000313" key="4">
    <source>
        <dbReference type="Proteomes" id="UP000199025"/>
    </source>
</evidence>
<dbReference type="GO" id="GO:0016758">
    <property type="term" value="F:hexosyltransferase activity"/>
    <property type="evidence" value="ECO:0007669"/>
    <property type="project" value="UniProtKB-ARBA"/>
</dbReference>
<feature type="region of interest" description="Disordered" evidence="1">
    <location>
        <begin position="51"/>
        <end position="75"/>
    </location>
</feature>
<reference evidence="3 4" key="1">
    <citation type="submission" date="2016-10" db="EMBL/GenBank/DDBJ databases">
        <authorList>
            <person name="de Groot N.N."/>
        </authorList>
    </citation>
    <scope>NUCLEOTIDE SEQUENCE [LARGE SCALE GENOMIC DNA]</scope>
    <source>
        <strain evidence="3 4">DSM 44468</strain>
    </source>
</reference>
<dbReference type="SUPFAM" id="SSF53756">
    <property type="entry name" value="UDP-Glycosyltransferase/glycogen phosphorylase"/>
    <property type="match status" value="1"/>
</dbReference>
<keyword evidence="3" id="KW-0808">Transferase</keyword>
<dbReference type="InterPro" id="IPR010610">
    <property type="entry name" value="EryCIII-like_C"/>
</dbReference>
<dbReference type="InterPro" id="IPR050426">
    <property type="entry name" value="Glycosyltransferase_28"/>
</dbReference>
<dbReference type="PANTHER" id="PTHR48050">
    <property type="entry name" value="STEROL 3-BETA-GLUCOSYLTRANSFERASE"/>
    <property type="match status" value="1"/>
</dbReference>
<dbReference type="Pfam" id="PF06722">
    <property type="entry name" value="EryCIII-like_C"/>
    <property type="match status" value="1"/>
</dbReference>
<dbReference type="GO" id="GO:0008194">
    <property type="term" value="F:UDP-glycosyltransferase activity"/>
    <property type="evidence" value="ECO:0007669"/>
    <property type="project" value="InterPro"/>
</dbReference>
<dbReference type="FunFam" id="3.40.50.2000:FF:000072">
    <property type="entry name" value="Glycosyl transferase"/>
    <property type="match status" value="1"/>
</dbReference>
<accession>A0A1I3KJD2</accession>
<proteinExistence type="predicted"/>
<dbReference type="OrthoDB" id="6620093at2"/>
<feature type="domain" description="Erythromycin biosynthesis protein CIII-like C-terminal" evidence="2">
    <location>
        <begin position="224"/>
        <end position="366"/>
    </location>
</feature>
<dbReference type="AlphaFoldDB" id="A0A1I3KJD2"/>
<dbReference type="STRING" id="115433.SAMN05421835_101583"/>
<dbReference type="Proteomes" id="UP000199025">
    <property type="component" value="Unassembled WGS sequence"/>
</dbReference>
<evidence type="ECO:0000313" key="3">
    <source>
        <dbReference type="EMBL" id="SFI72589.1"/>
    </source>
</evidence>
<dbReference type="InterPro" id="IPR002213">
    <property type="entry name" value="UDP_glucos_trans"/>
</dbReference>
<gene>
    <name evidence="3" type="ORF">SAMN05421835_101583</name>
</gene>
<keyword evidence="4" id="KW-1185">Reference proteome</keyword>
<organism evidence="3 4">
    <name type="scientific">Amycolatopsis sacchari</name>
    <dbReference type="NCBI Taxonomy" id="115433"/>
    <lineage>
        <taxon>Bacteria</taxon>
        <taxon>Bacillati</taxon>
        <taxon>Actinomycetota</taxon>
        <taxon>Actinomycetes</taxon>
        <taxon>Pseudonocardiales</taxon>
        <taxon>Pseudonocardiaceae</taxon>
        <taxon>Amycolatopsis</taxon>
    </lineage>
</organism>
<name>A0A1I3KJD2_9PSEU</name>
<dbReference type="RefSeq" id="WP_091504058.1">
    <property type="nucleotide sequence ID" value="NZ_FORP01000001.1"/>
</dbReference>
<dbReference type="PANTHER" id="PTHR48050:SF13">
    <property type="entry name" value="STEROL 3-BETA-GLUCOSYLTRANSFERASE UGT80A2"/>
    <property type="match status" value="1"/>
</dbReference>
<evidence type="ECO:0000256" key="1">
    <source>
        <dbReference type="SAM" id="MobiDB-lite"/>
    </source>
</evidence>
<dbReference type="GO" id="GO:0017000">
    <property type="term" value="P:antibiotic biosynthetic process"/>
    <property type="evidence" value="ECO:0007669"/>
    <property type="project" value="UniProtKB-ARBA"/>
</dbReference>
<evidence type="ECO:0000259" key="2">
    <source>
        <dbReference type="Pfam" id="PF06722"/>
    </source>
</evidence>
<dbReference type="EMBL" id="FORP01000001">
    <property type="protein sequence ID" value="SFI72589.1"/>
    <property type="molecule type" value="Genomic_DNA"/>
</dbReference>
<dbReference type="Gene3D" id="3.40.50.2000">
    <property type="entry name" value="Glycogen Phosphorylase B"/>
    <property type="match status" value="2"/>
</dbReference>